<dbReference type="KEGG" id="kko:Kkor_2236"/>
<evidence type="ECO:0000313" key="4">
    <source>
        <dbReference type="EMBL" id="ACV27645.1"/>
    </source>
</evidence>
<dbReference type="eggNOG" id="COG0429">
    <property type="taxonomic scope" value="Bacteria"/>
</dbReference>
<dbReference type="InterPro" id="IPR050960">
    <property type="entry name" value="AB_hydrolase_4_sf"/>
</dbReference>
<evidence type="ECO:0000256" key="2">
    <source>
        <dbReference type="PIRSR" id="PIRSR005211-1"/>
    </source>
</evidence>
<dbReference type="RefSeq" id="WP_015781250.1">
    <property type="nucleotide sequence ID" value="NC_013166.1"/>
</dbReference>
<comment type="similarity">
    <text evidence="1">Belongs to the AB hydrolase superfamily. AB hydrolase 4 family.</text>
</comment>
<name>C7R7W2_KANKD</name>
<proteinExistence type="inferred from homology"/>
<gene>
    <name evidence="4" type="ordered locus">Kkor_2236</name>
</gene>
<keyword evidence="4" id="KW-0378">Hydrolase</keyword>
<dbReference type="Proteomes" id="UP000001231">
    <property type="component" value="Chromosome"/>
</dbReference>
<dbReference type="NCBIfam" id="NF008218">
    <property type="entry name" value="PRK10985.1"/>
    <property type="match status" value="1"/>
</dbReference>
<dbReference type="OrthoDB" id="332676at2"/>
<dbReference type="SUPFAM" id="SSF53474">
    <property type="entry name" value="alpha/beta-Hydrolases"/>
    <property type="match status" value="1"/>
</dbReference>
<feature type="active site" description="Charge relay system" evidence="2">
    <location>
        <position position="276"/>
    </location>
</feature>
<protein>
    <submittedName>
        <fullName evidence="4">Alpha/beta hydrolase fold protein</fullName>
    </submittedName>
</protein>
<dbReference type="GO" id="GO:0047372">
    <property type="term" value="F:monoacylglycerol lipase activity"/>
    <property type="evidence" value="ECO:0007669"/>
    <property type="project" value="TreeGrafter"/>
</dbReference>
<dbReference type="Pfam" id="PF00561">
    <property type="entry name" value="Abhydrolase_1"/>
    <property type="match status" value="1"/>
</dbReference>
<dbReference type="AlphaFoldDB" id="C7R7W2"/>
<evidence type="ECO:0000313" key="5">
    <source>
        <dbReference type="Proteomes" id="UP000001231"/>
    </source>
</evidence>
<organism evidence="4 5">
    <name type="scientific">Kangiella koreensis (strain DSM 16069 / JCM 12317 / KCTC 12182 / SW-125)</name>
    <dbReference type="NCBI Taxonomy" id="523791"/>
    <lineage>
        <taxon>Bacteria</taxon>
        <taxon>Pseudomonadati</taxon>
        <taxon>Pseudomonadota</taxon>
        <taxon>Gammaproteobacteria</taxon>
        <taxon>Kangiellales</taxon>
        <taxon>Kangiellaceae</taxon>
        <taxon>Kangiella</taxon>
    </lineage>
</organism>
<dbReference type="InParanoid" id="C7R7W2"/>
<accession>C7R7W2</accession>
<dbReference type="InterPro" id="IPR000073">
    <property type="entry name" value="AB_hydrolase_1"/>
</dbReference>
<dbReference type="InterPro" id="IPR012020">
    <property type="entry name" value="ABHD4"/>
</dbReference>
<dbReference type="PANTHER" id="PTHR10794:SF94">
    <property type="entry name" value="ESTERASE YHET-RELATED"/>
    <property type="match status" value="1"/>
</dbReference>
<evidence type="ECO:0000256" key="1">
    <source>
        <dbReference type="ARBA" id="ARBA00010884"/>
    </source>
</evidence>
<feature type="domain" description="AB hydrolase-1" evidence="3">
    <location>
        <begin position="59"/>
        <end position="309"/>
    </location>
</feature>
<evidence type="ECO:0000259" key="3">
    <source>
        <dbReference type="Pfam" id="PF00561"/>
    </source>
</evidence>
<dbReference type="InterPro" id="IPR029058">
    <property type="entry name" value="AB_hydrolase_fold"/>
</dbReference>
<feature type="active site" description="Charge relay system" evidence="2">
    <location>
        <position position="147"/>
    </location>
</feature>
<reference evidence="4 5" key="1">
    <citation type="journal article" date="2009" name="Stand. Genomic Sci.">
        <title>Complete genome sequence of Kangiella koreensis type strain (SW-125).</title>
        <authorList>
            <person name="Han C."/>
            <person name="Sikorski J."/>
            <person name="Lapidus A."/>
            <person name="Nolan M."/>
            <person name="Glavina Del Rio T."/>
            <person name="Tice H."/>
            <person name="Cheng J.F."/>
            <person name="Lucas S."/>
            <person name="Chen F."/>
            <person name="Copeland A."/>
            <person name="Ivanova N."/>
            <person name="Mavromatis K."/>
            <person name="Ovchinnikova G."/>
            <person name="Pati A."/>
            <person name="Bruce D."/>
            <person name="Goodwin L."/>
            <person name="Pitluck S."/>
            <person name="Chen A."/>
            <person name="Palaniappan K."/>
            <person name="Land M."/>
            <person name="Hauser L."/>
            <person name="Chang Y.J."/>
            <person name="Jeffries C.D."/>
            <person name="Chain P."/>
            <person name="Saunders E."/>
            <person name="Brettin T."/>
            <person name="Goker M."/>
            <person name="Tindall B.J."/>
            <person name="Bristow J."/>
            <person name="Eisen J.A."/>
            <person name="Markowitz V."/>
            <person name="Hugenholtz P."/>
            <person name="Kyrpides N.C."/>
            <person name="Klenk H.P."/>
            <person name="Detter J.C."/>
        </authorList>
    </citation>
    <scope>NUCLEOTIDE SEQUENCE [LARGE SCALE GENOMIC DNA]</scope>
    <source>
        <strain evidence="5">DSM 16069 / KCTC 12182 / SW-125</strain>
    </source>
</reference>
<dbReference type="STRING" id="523791.Kkor_2236"/>
<dbReference type="GO" id="GO:0034338">
    <property type="term" value="F:short-chain carboxylesterase activity"/>
    <property type="evidence" value="ECO:0007669"/>
    <property type="project" value="TreeGrafter"/>
</dbReference>
<dbReference type="Gene3D" id="3.40.50.1820">
    <property type="entry name" value="alpha/beta hydrolase"/>
    <property type="match status" value="1"/>
</dbReference>
<keyword evidence="5" id="KW-1185">Reference proteome</keyword>
<dbReference type="PIRSF" id="PIRSF005211">
    <property type="entry name" value="Ab_hydro_YheT"/>
    <property type="match status" value="1"/>
</dbReference>
<dbReference type="ESTHER" id="kankd-c7r7w2">
    <property type="family name" value="abh_upf0017"/>
</dbReference>
<feature type="active site" description="Charge relay system" evidence="2">
    <location>
        <position position="304"/>
    </location>
</feature>
<dbReference type="PANTHER" id="PTHR10794">
    <property type="entry name" value="ABHYDROLASE DOMAIN-CONTAINING PROTEIN"/>
    <property type="match status" value="1"/>
</dbReference>
<dbReference type="EMBL" id="CP001707">
    <property type="protein sequence ID" value="ACV27645.1"/>
    <property type="molecule type" value="Genomic_DNA"/>
</dbReference>
<dbReference type="FunCoup" id="C7R7W2">
    <property type="interactions" value="206"/>
</dbReference>
<dbReference type="HOGENOM" id="CLU_032487_0_0_6"/>
<sequence length="332" mass="38174">MRKESDFNPPWWLSNRHLQTFWAPLSPKIPLPKLHRQRVELEDGDFIDIDWLNPNRNAPTVVLLHGLEGGIDSPYLRRMLFKIHQRRWRGVLVYWRGCSGEMNRLDKTYHSGRSEDLQQVLQHIEAEIKAKKNGELRNKKIFVTGYSLGANVLLKWLGEQGDKANITAGCAVSTPFDLSICADSIDQGFSKIYKHYLLTALKRKVAAKFEPAELLKKLNLTLKDLMLIGSFREFDDRVSSRLNEFEDAEDYYRQSSSINYLKTITKPALILHAQDDPFMAPEIIPSDEQMADCLELRVSSHGGHVGFVNEVSIGSASFFLEKTILEYFDRFL</sequence>